<reference evidence="2" key="1">
    <citation type="journal article" date="2020" name="Cell">
        <title>Large-Scale Comparative Analyses of Tick Genomes Elucidate Their Genetic Diversity and Vector Capacities.</title>
        <authorList>
            <consortium name="Tick Genome and Microbiome Consortium (TIGMIC)"/>
            <person name="Jia N."/>
            <person name="Wang J."/>
            <person name="Shi W."/>
            <person name="Du L."/>
            <person name="Sun Y."/>
            <person name="Zhan W."/>
            <person name="Jiang J.F."/>
            <person name="Wang Q."/>
            <person name="Zhang B."/>
            <person name="Ji P."/>
            <person name="Bell-Sakyi L."/>
            <person name="Cui X.M."/>
            <person name="Yuan T.T."/>
            <person name="Jiang B.G."/>
            <person name="Yang W.F."/>
            <person name="Lam T.T."/>
            <person name="Chang Q.C."/>
            <person name="Ding S.J."/>
            <person name="Wang X.J."/>
            <person name="Zhu J.G."/>
            <person name="Ruan X.D."/>
            <person name="Zhao L."/>
            <person name="Wei J.T."/>
            <person name="Ye R.Z."/>
            <person name="Que T.C."/>
            <person name="Du C.H."/>
            <person name="Zhou Y.H."/>
            <person name="Cheng J.X."/>
            <person name="Dai P.F."/>
            <person name="Guo W.B."/>
            <person name="Han X.H."/>
            <person name="Huang E.J."/>
            <person name="Li L.F."/>
            <person name="Wei W."/>
            <person name="Gao Y.C."/>
            <person name="Liu J.Z."/>
            <person name="Shao H.Z."/>
            <person name="Wang X."/>
            <person name="Wang C.C."/>
            <person name="Yang T.C."/>
            <person name="Huo Q.B."/>
            <person name="Li W."/>
            <person name="Chen H.Y."/>
            <person name="Chen S.E."/>
            <person name="Zhou L.G."/>
            <person name="Ni X.B."/>
            <person name="Tian J.H."/>
            <person name="Sheng Y."/>
            <person name="Liu T."/>
            <person name="Pan Y.S."/>
            <person name="Xia L.Y."/>
            <person name="Li J."/>
            <person name="Zhao F."/>
            <person name="Cao W.C."/>
        </authorList>
    </citation>
    <scope>NUCLEOTIDE SEQUENCE</scope>
    <source>
        <strain evidence="2">Rsan-2018</strain>
    </source>
</reference>
<name>A0A9D4PRE7_RHISA</name>
<comment type="caution">
    <text evidence="2">The sequence shown here is derived from an EMBL/GenBank/DDBJ whole genome shotgun (WGS) entry which is preliminary data.</text>
</comment>
<dbReference type="PANTHER" id="PTHR11733">
    <property type="entry name" value="ZINC METALLOPROTEASE FAMILY M13 NEPRILYSIN-RELATED"/>
    <property type="match status" value="1"/>
</dbReference>
<keyword evidence="3" id="KW-1185">Reference proteome</keyword>
<keyword evidence="1" id="KW-1133">Transmembrane helix</keyword>
<reference evidence="2" key="2">
    <citation type="submission" date="2021-09" db="EMBL/GenBank/DDBJ databases">
        <authorList>
            <person name="Jia N."/>
            <person name="Wang J."/>
            <person name="Shi W."/>
            <person name="Du L."/>
            <person name="Sun Y."/>
            <person name="Zhan W."/>
            <person name="Jiang J."/>
            <person name="Wang Q."/>
            <person name="Zhang B."/>
            <person name="Ji P."/>
            <person name="Sakyi L.B."/>
            <person name="Cui X."/>
            <person name="Yuan T."/>
            <person name="Jiang B."/>
            <person name="Yang W."/>
            <person name="Lam T.T.-Y."/>
            <person name="Chang Q."/>
            <person name="Ding S."/>
            <person name="Wang X."/>
            <person name="Zhu J."/>
            <person name="Ruan X."/>
            <person name="Zhao L."/>
            <person name="Wei J."/>
            <person name="Que T."/>
            <person name="Du C."/>
            <person name="Cheng J."/>
            <person name="Dai P."/>
            <person name="Han X."/>
            <person name="Huang E."/>
            <person name="Gao Y."/>
            <person name="Liu J."/>
            <person name="Shao H."/>
            <person name="Ye R."/>
            <person name="Li L."/>
            <person name="Wei W."/>
            <person name="Wang X."/>
            <person name="Wang C."/>
            <person name="Huo Q."/>
            <person name="Li W."/>
            <person name="Guo W."/>
            <person name="Chen H."/>
            <person name="Chen S."/>
            <person name="Zhou L."/>
            <person name="Zhou L."/>
            <person name="Ni X."/>
            <person name="Tian J."/>
            <person name="Zhou Y."/>
            <person name="Sheng Y."/>
            <person name="Liu T."/>
            <person name="Pan Y."/>
            <person name="Xia L."/>
            <person name="Li J."/>
            <person name="Zhao F."/>
            <person name="Cao W."/>
        </authorList>
    </citation>
    <scope>NUCLEOTIDE SEQUENCE</scope>
    <source>
        <strain evidence="2">Rsan-2018</strain>
        <tissue evidence="2">Larvae</tissue>
    </source>
</reference>
<dbReference type="VEuPathDB" id="VectorBase:RSAN_051290"/>
<dbReference type="AlphaFoldDB" id="A0A9D4PRE7"/>
<dbReference type="EMBL" id="JABSTV010001251">
    <property type="protein sequence ID" value="KAH7951806.1"/>
    <property type="molecule type" value="Genomic_DNA"/>
</dbReference>
<dbReference type="GO" id="GO:0004222">
    <property type="term" value="F:metalloendopeptidase activity"/>
    <property type="evidence" value="ECO:0007669"/>
    <property type="project" value="InterPro"/>
</dbReference>
<feature type="transmembrane region" description="Helical" evidence="1">
    <location>
        <begin position="92"/>
        <end position="114"/>
    </location>
</feature>
<dbReference type="GO" id="GO:0016485">
    <property type="term" value="P:protein processing"/>
    <property type="evidence" value="ECO:0007669"/>
    <property type="project" value="TreeGrafter"/>
</dbReference>
<dbReference type="InterPro" id="IPR000718">
    <property type="entry name" value="Peptidase_M13"/>
</dbReference>
<dbReference type="Proteomes" id="UP000821837">
    <property type="component" value="Chromosome 5"/>
</dbReference>
<dbReference type="InterPro" id="IPR024079">
    <property type="entry name" value="MetalloPept_cat_dom_sf"/>
</dbReference>
<proteinExistence type="predicted"/>
<protein>
    <submittedName>
        <fullName evidence="2">Uncharacterized protein</fullName>
    </submittedName>
</protein>
<sequence length="721" mass="80138">MITNYAERDTSREPSSFKQALTGSSYRRLVGESTSSKIVVNEGATSADAMNKTTGEISDRKMRKPVVRFGATTVYEITSFTLSQLTSHTDHFYALLGLAITFAAFWFSVVSSALCASSAECSSARESLDALMDPYVEPCADFHRHVCNKWMLDYNTDIVNTAQRDAIRVATDTLLSTGGPSTVAIPRAFRRFYTACYSFLATTSLPSLFAILEPLRIYADILYTDNFSVLLERAILLSLDQGIHVFLKLSLVNDTGRTSLQLSMANTLTENLYSEATEIDESFMLRALLDYALAGTSMRTSPATILKLDQMLSSRVESEPTLRLPITRIGEMIAFMDTKLWLRCLNSVLSPDAHFENDSLLVTADSRKIEHALTVLHSAGLDGRIYAYVQVLAVLARFYYVRQHGRAVHRATACFFAGFEIFGHAWTRMFLGVIGPPRGCARIEAIFSKLVQSAYEGSALAWLDRASRSSHLRVLRSVRLKLFDDNADDFLNSEQSWDESSEGFPSDFLRAKRKAQRRSFIEPTFLYTDLQDALLYRGRVAYARPLGAVVVPPTIAKWPFCYTSEEVPPEFDLGTVGYLMAAELVSAPFVHFPNGIRGLRRLTEIRRFANCIRPVADALMETPLSNLSQAVATEIFVRARAARLAFNALKEMGGVDAETGRLAQMTFFRRFCLLACNSGTQPEGLSSEARCLLPLANMPEFAKAFGCSSPSKMINQPCDVS</sequence>
<organism evidence="2 3">
    <name type="scientific">Rhipicephalus sanguineus</name>
    <name type="common">Brown dog tick</name>
    <name type="synonym">Ixodes sanguineus</name>
    <dbReference type="NCBI Taxonomy" id="34632"/>
    <lineage>
        <taxon>Eukaryota</taxon>
        <taxon>Metazoa</taxon>
        <taxon>Ecdysozoa</taxon>
        <taxon>Arthropoda</taxon>
        <taxon>Chelicerata</taxon>
        <taxon>Arachnida</taxon>
        <taxon>Acari</taxon>
        <taxon>Parasitiformes</taxon>
        <taxon>Ixodida</taxon>
        <taxon>Ixodoidea</taxon>
        <taxon>Ixodidae</taxon>
        <taxon>Rhipicephalinae</taxon>
        <taxon>Rhipicephalus</taxon>
        <taxon>Rhipicephalus</taxon>
    </lineage>
</organism>
<dbReference type="SUPFAM" id="SSF55486">
    <property type="entry name" value="Metalloproteases ('zincins'), catalytic domain"/>
    <property type="match status" value="1"/>
</dbReference>
<dbReference type="GO" id="GO:0005886">
    <property type="term" value="C:plasma membrane"/>
    <property type="evidence" value="ECO:0007669"/>
    <property type="project" value="TreeGrafter"/>
</dbReference>
<evidence type="ECO:0000256" key="1">
    <source>
        <dbReference type="SAM" id="Phobius"/>
    </source>
</evidence>
<dbReference type="PANTHER" id="PTHR11733:SF241">
    <property type="entry name" value="GH26575P-RELATED"/>
    <property type="match status" value="1"/>
</dbReference>
<gene>
    <name evidence="2" type="ORF">HPB52_013313</name>
</gene>
<dbReference type="Gene3D" id="3.40.390.10">
    <property type="entry name" value="Collagenase (Catalytic Domain)"/>
    <property type="match status" value="2"/>
</dbReference>
<accession>A0A9D4PRE7</accession>
<evidence type="ECO:0000313" key="2">
    <source>
        <dbReference type="EMBL" id="KAH7951806.1"/>
    </source>
</evidence>
<keyword evidence="1" id="KW-0812">Transmembrane</keyword>
<keyword evidence="1" id="KW-0472">Membrane</keyword>
<dbReference type="Gene3D" id="1.10.1380.10">
    <property type="entry name" value="Neutral endopeptidase , domain2"/>
    <property type="match status" value="1"/>
</dbReference>
<dbReference type="PROSITE" id="PS51885">
    <property type="entry name" value="NEPRILYSIN"/>
    <property type="match status" value="1"/>
</dbReference>
<evidence type="ECO:0000313" key="3">
    <source>
        <dbReference type="Proteomes" id="UP000821837"/>
    </source>
</evidence>
<dbReference type="InterPro" id="IPR042089">
    <property type="entry name" value="Peptidase_M13_dom_2"/>
</dbReference>